<evidence type="ECO:0008006" key="3">
    <source>
        <dbReference type="Google" id="ProtNLM"/>
    </source>
</evidence>
<name>A0A481Z8B1_9VIRU</name>
<accession>A0A481Z8B1</accession>
<evidence type="ECO:0000313" key="2">
    <source>
        <dbReference type="EMBL" id="QBK91846.1"/>
    </source>
</evidence>
<dbReference type="EMBL" id="MK500565">
    <property type="protein sequence ID" value="QBK91846.1"/>
    <property type="molecule type" value="Genomic_DNA"/>
</dbReference>
<sequence>MDLAIEEETRPAQPTSIAVLSLYVVAGLFIVISILFIVVFTFYKGNKDK</sequence>
<organism evidence="2">
    <name type="scientific">Pithovirus LCPAC304</name>
    <dbReference type="NCBI Taxonomy" id="2506594"/>
    <lineage>
        <taxon>Viruses</taxon>
        <taxon>Pithoviruses</taxon>
    </lineage>
</organism>
<evidence type="ECO:0000256" key="1">
    <source>
        <dbReference type="SAM" id="Phobius"/>
    </source>
</evidence>
<keyword evidence="1" id="KW-1133">Transmembrane helix</keyword>
<gene>
    <name evidence="2" type="ORF">LCPAC304_01850</name>
</gene>
<protein>
    <recommendedName>
        <fullName evidence="3">Transmembrane protein</fullName>
    </recommendedName>
</protein>
<proteinExistence type="predicted"/>
<reference evidence="2" key="1">
    <citation type="journal article" date="2019" name="MBio">
        <title>Virus Genomes from Deep Sea Sediments Expand the Ocean Megavirome and Support Independent Origins of Viral Gigantism.</title>
        <authorList>
            <person name="Backstrom D."/>
            <person name="Yutin N."/>
            <person name="Jorgensen S.L."/>
            <person name="Dharamshi J."/>
            <person name="Homa F."/>
            <person name="Zaremba-Niedwiedzka K."/>
            <person name="Spang A."/>
            <person name="Wolf Y.I."/>
            <person name="Koonin E.V."/>
            <person name="Ettema T.J."/>
        </authorList>
    </citation>
    <scope>NUCLEOTIDE SEQUENCE</scope>
</reference>
<keyword evidence="1" id="KW-0812">Transmembrane</keyword>
<keyword evidence="1" id="KW-0472">Membrane</keyword>
<feature type="transmembrane region" description="Helical" evidence="1">
    <location>
        <begin position="20"/>
        <end position="43"/>
    </location>
</feature>